<gene>
    <name evidence="1" type="ORF">BDZ94DRAFT_1312308</name>
</gene>
<dbReference type="EMBL" id="MU150315">
    <property type="protein sequence ID" value="KAF9459495.1"/>
    <property type="molecule type" value="Genomic_DNA"/>
</dbReference>
<dbReference type="AlphaFoldDB" id="A0A9P5XZ96"/>
<dbReference type="OrthoDB" id="3016965at2759"/>
<name>A0A9P5XZ96_9AGAR</name>
<proteinExistence type="predicted"/>
<accession>A0A9P5XZ96</accession>
<protein>
    <recommendedName>
        <fullName evidence="3">F-box domain-containing protein</fullName>
    </recommendedName>
</protein>
<sequence length="480" mass="54293">MSEQEPRRNHTRKQSSFIDRVQKLKGGLDLLDRGRCVNAAVLKQQAIDIPALEAGLPPPIQRIPPEILSAIFIECLVETRVELPPRRRGPGHESYPWVLGHVCSHWSTVLWSTPEIWESIHISACKVEKIPLIPSMMQYITGRTKTAISLNNLDFPQESIIDVIIPNPERFKDVKLFLTPSSFSAFFQLPFGRFDALEFIAIRCAGFPSSFPSQNTSPLMCAPKLKRVIVQLFRTERCPPPLLLLPWAQLTHLTLIGVEVFPDFVHRTILRQSTSIVDCKMRLAHGKFTPLTEEVVLPYLRKLQLASHHSLDWDTFLDPFVFPSLKTLAVVQPAIQTYTSLITRSNCALQGLTVDAPGANYRELQPLFWASPSLVELQANCILPPSFFEDISERGLFPYLHRLITVVDPEGLHAFLDLFEHNQEKPYGKVKIAHAYIECRQGPGTPDVAQRFRRLSSEWAHDAAWKNILVRGLGVAPVSE</sequence>
<evidence type="ECO:0000313" key="1">
    <source>
        <dbReference type="EMBL" id="KAF9459495.1"/>
    </source>
</evidence>
<reference evidence="1" key="1">
    <citation type="submission" date="2020-11" db="EMBL/GenBank/DDBJ databases">
        <authorList>
            <consortium name="DOE Joint Genome Institute"/>
            <person name="Ahrendt S."/>
            <person name="Riley R."/>
            <person name="Andreopoulos W."/>
            <person name="Labutti K."/>
            <person name="Pangilinan J."/>
            <person name="Ruiz-Duenas F.J."/>
            <person name="Barrasa J.M."/>
            <person name="Sanchez-Garcia M."/>
            <person name="Camarero S."/>
            <person name="Miyauchi S."/>
            <person name="Serrano A."/>
            <person name="Linde D."/>
            <person name="Babiker R."/>
            <person name="Drula E."/>
            <person name="Ayuso-Fernandez I."/>
            <person name="Pacheco R."/>
            <person name="Padilla G."/>
            <person name="Ferreira P."/>
            <person name="Barriuso J."/>
            <person name="Kellner H."/>
            <person name="Castanera R."/>
            <person name="Alfaro M."/>
            <person name="Ramirez L."/>
            <person name="Pisabarro A.G."/>
            <person name="Kuo A."/>
            <person name="Tritt A."/>
            <person name="Lipzen A."/>
            <person name="He G."/>
            <person name="Yan M."/>
            <person name="Ng V."/>
            <person name="Cullen D."/>
            <person name="Martin F."/>
            <person name="Rosso M.-N."/>
            <person name="Henrissat B."/>
            <person name="Hibbett D."/>
            <person name="Martinez A.T."/>
            <person name="Grigoriev I.V."/>
        </authorList>
    </citation>
    <scope>NUCLEOTIDE SEQUENCE</scope>
    <source>
        <strain evidence="1">CBS 247.69</strain>
    </source>
</reference>
<evidence type="ECO:0000313" key="2">
    <source>
        <dbReference type="Proteomes" id="UP000807353"/>
    </source>
</evidence>
<comment type="caution">
    <text evidence="1">The sequence shown here is derived from an EMBL/GenBank/DDBJ whole genome shotgun (WGS) entry which is preliminary data.</text>
</comment>
<dbReference type="Proteomes" id="UP000807353">
    <property type="component" value="Unassembled WGS sequence"/>
</dbReference>
<evidence type="ECO:0008006" key="3">
    <source>
        <dbReference type="Google" id="ProtNLM"/>
    </source>
</evidence>
<organism evidence="1 2">
    <name type="scientific">Collybia nuda</name>
    <dbReference type="NCBI Taxonomy" id="64659"/>
    <lineage>
        <taxon>Eukaryota</taxon>
        <taxon>Fungi</taxon>
        <taxon>Dikarya</taxon>
        <taxon>Basidiomycota</taxon>
        <taxon>Agaricomycotina</taxon>
        <taxon>Agaricomycetes</taxon>
        <taxon>Agaricomycetidae</taxon>
        <taxon>Agaricales</taxon>
        <taxon>Tricholomatineae</taxon>
        <taxon>Clitocybaceae</taxon>
        <taxon>Collybia</taxon>
    </lineage>
</organism>
<keyword evidence="2" id="KW-1185">Reference proteome</keyword>